<dbReference type="PANTHER" id="PTHR14482">
    <property type="entry name" value="CHROMOSOME 12 ORF 43 HOMOLOG"/>
    <property type="match status" value="1"/>
</dbReference>
<keyword evidence="9" id="KW-1185">Reference proteome</keyword>
<dbReference type="GO" id="GO:0060061">
    <property type="term" value="P:Spemann organizer formation"/>
    <property type="evidence" value="ECO:0000318"/>
    <property type="project" value="GO_Central"/>
</dbReference>
<feature type="region of interest" description="Disordered" evidence="7">
    <location>
        <begin position="125"/>
        <end position="160"/>
    </location>
</feature>
<dbReference type="GO" id="GO:0016055">
    <property type="term" value="P:Wnt signaling pathway"/>
    <property type="evidence" value="ECO:0007669"/>
    <property type="project" value="UniProtKB-KW"/>
</dbReference>
<dbReference type="AlphaFoldDB" id="F7DT61"/>
<dbReference type="GO" id="GO:0030178">
    <property type="term" value="P:negative regulation of Wnt signaling pathway"/>
    <property type="evidence" value="ECO:0000318"/>
    <property type="project" value="GO_Central"/>
</dbReference>
<evidence type="ECO:0000256" key="2">
    <source>
        <dbReference type="ARBA" id="ARBA00008632"/>
    </source>
</evidence>
<dbReference type="Ensembl" id="ENSOANT00000023081.3">
    <property type="protein sequence ID" value="ENSOANP00000023077.3"/>
    <property type="gene ID" value="ENSOANG00000014647.4"/>
</dbReference>
<dbReference type="Bgee" id="ENSOANG00000014647">
    <property type="expression patterns" value="Expressed in ovary and 7 other cell types or tissues"/>
</dbReference>
<dbReference type="eggNOG" id="ENOG502S3AI">
    <property type="taxonomic scope" value="Eukaryota"/>
</dbReference>
<dbReference type="GO" id="GO:0005635">
    <property type="term" value="C:nuclear envelope"/>
    <property type="evidence" value="ECO:0007669"/>
    <property type="project" value="UniProtKB-SubCell"/>
</dbReference>
<dbReference type="CTD" id="122992018"/>
<sequence>MAAGGGDTSKEESSTEEEEEELERCRQAARGWDRGLRPGSTSGPHAGISGKANFPAVPPSLRQKADEHEQDGNELQTTPEFRLHVAKKLGSLLDSCIVVSELGSSPARGPLEPTTCEDDGFRLFFTSVPGDCGKPPPPQVRRRLPPSSSSELDSDDDEEWQRFQEAAVSAADILQQGVPLVAAQGPGKQKGEETKMKKPKKPKKKDKKEKVSDGVVTGPSGCPGDEKLQIPSLNGETEPSGAHALLHRAKKRKRKKNGKEKSGSAA</sequence>
<dbReference type="RefSeq" id="XP_001506204.2">
    <property type="nucleotide sequence ID" value="XM_001506154.5"/>
</dbReference>
<dbReference type="Pfam" id="PF23999">
    <property type="entry name" value="CUSTOS"/>
    <property type="match status" value="1"/>
</dbReference>
<dbReference type="InParanoid" id="F7DT61"/>
<evidence type="ECO:0000256" key="5">
    <source>
        <dbReference type="ARBA" id="ARBA00022687"/>
    </source>
</evidence>
<dbReference type="GeneTree" id="ENSGT00390000010771"/>
<comment type="subcellular location">
    <subcellularLocation>
        <location evidence="1">Nucleus envelope</location>
    </subcellularLocation>
</comment>
<dbReference type="KEGG" id="oaa:100074613"/>
<dbReference type="OrthoDB" id="10053459at2759"/>
<evidence type="ECO:0000313" key="8">
    <source>
        <dbReference type="Ensembl" id="ENSOANP00000023077.3"/>
    </source>
</evidence>
<dbReference type="PANTHER" id="PTHR14482:SF0">
    <property type="entry name" value="PROTEIN CUSTOS"/>
    <property type="match status" value="1"/>
</dbReference>
<reference evidence="8" key="2">
    <citation type="submission" date="2025-08" db="UniProtKB">
        <authorList>
            <consortium name="Ensembl"/>
        </authorList>
    </citation>
    <scope>IDENTIFICATION</scope>
    <source>
        <strain evidence="8">Glennie</strain>
    </source>
</reference>
<gene>
    <name evidence="8" type="primary">C2H12orf43</name>
</gene>
<reference evidence="8" key="3">
    <citation type="submission" date="2025-09" db="UniProtKB">
        <authorList>
            <consortium name="Ensembl"/>
        </authorList>
    </citation>
    <scope>IDENTIFICATION</scope>
    <source>
        <strain evidence="8">Glennie</strain>
    </source>
</reference>
<accession>F7DT61</accession>
<evidence type="ECO:0000256" key="3">
    <source>
        <dbReference type="ARBA" id="ARBA00013465"/>
    </source>
</evidence>
<keyword evidence="5" id="KW-0879">Wnt signaling pathway</keyword>
<feature type="region of interest" description="Disordered" evidence="7">
    <location>
        <begin position="1"/>
        <end position="79"/>
    </location>
</feature>
<dbReference type="STRING" id="9258.ENSOANP00000023077"/>
<dbReference type="InterPro" id="IPR026694">
    <property type="entry name" value="CUSTOS"/>
</dbReference>
<dbReference type="OMA" id="WDCTALA"/>
<name>F7DT61_ORNAN</name>
<evidence type="ECO:0000256" key="4">
    <source>
        <dbReference type="ARBA" id="ARBA00022473"/>
    </source>
</evidence>
<keyword evidence="6" id="KW-0539">Nucleus</keyword>
<feature type="compositionally biased region" description="Basic residues" evidence="7">
    <location>
        <begin position="197"/>
        <end position="207"/>
    </location>
</feature>
<feature type="compositionally biased region" description="Basic residues" evidence="7">
    <location>
        <begin position="245"/>
        <end position="258"/>
    </location>
</feature>
<evidence type="ECO:0000256" key="6">
    <source>
        <dbReference type="ARBA" id="ARBA00023242"/>
    </source>
</evidence>
<dbReference type="Proteomes" id="UP000002279">
    <property type="component" value="Chromosome 2"/>
</dbReference>
<keyword evidence="4" id="KW-0217">Developmental protein</keyword>
<evidence type="ECO:0000256" key="1">
    <source>
        <dbReference type="ARBA" id="ARBA00004259"/>
    </source>
</evidence>
<feature type="region of interest" description="Disordered" evidence="7">
    <location>
        <begin position="178"/>
        <end position="266"/>
    </location>
</feature>
<protein>
    <recommendedName>
        <fullName evidence="3">Protein CUSTOS</fullName>
    </recommendedName>
</protein>
<evidence type="ECO:0000256" key="7">
    <source>
        <dbReference type="SAM" id="MobiDB-lite"/>
    </source>
</evidence>
<organism evidence="8 9">
    <name type="scientific">Ornithorhynchus anatinus</name>
    <name type="common">Duckbill platypus</name>
    <dbReference type="NCBI Taxonomy" id="9258"/>
    <lineage>
        <taxon>Eukaryota</taxon>
        <taxon>Metazoa</taxon>
        <taxon>Chordata</taxon>
        <taxon>Craniata</taxon>
        <taxon>Vertebrata</taxon>
        <taxon>Euteleostomi</taxon>
        <taxon>Mammalia</taxon>
        <taxon>Monotremata</taxon>
        <taxon>Ornithorhynchidae</taxon>
        <taxon>Ornithorhynchus</taxon>
    </lineage>
</organism>
<proteinExistence type="inferred from homology"/>
<comment type="similarity">
    <text evidence="2">Belongs to the CUSTOS family.</text>
</comment>
<evidence type="ECO:0000313" key="9">
    <source>
        <dbReference type="Proteomes" id="UP000002279"/>
    </source>
</evidence>
<reference evidence="8 9" key="1">
    <citation type="journal article" date="2008" name="Nature">
        <title>Genome analysis of the platypus reveals unique signatures of evolution.</title>
        <authorList>
            <person name="Warren W.C."/>
            <person name="Hillier L.W."/>
            <person name="Marshall Graves J.A."/>
            <person name="Birney E."/>
            <person name="Ponting C.P."/>
            <person name="Grutzner F."/>
            <person name="Belov K."/>
            <person name="Miller W."/>
            <person name="Clarke L."/>
            <person name="Chinwalla A.T."/>
            <person name="Yang S.P."/>
            <person name="Heger A."/>
            <person name="Locke D.P."/>
            <person name="Miethke P."/>
            <person name="Waters P.D."/>
            <person name="Veyrunes F."/>
            <person name="Fulton L."/>
            <person name="Fulton B."/>
            <person name="Graves T."/>
            <person name="Wallis J."/>
            <person name="Puente X.S."/>
            <person name="Lopez-Otin C."/>
            <person name="Ordonez G.R."/>
            <person name="Eichler E.E."/>
            <person name="Chen L."/>
            <person name="Cheng Z."/>
            <person name="Deakin J.E."/>
            <person name="Alsop A."/>
            <person name="Thompson K."/>
            <person name="Kirby P."/>
            <person name="Papenfuss A.T."/>
            <person name="Wakefield M.J."/>
            <person name="Olender T."/>
            <person name="Lancet D."/>
            <person name="Huttley G.A."/>
            <person name="Smit A.F."/>
            <person name="Pask A."/>
            <person name="Temple-Smith P."/>
            <person name="Batzer M.A."/>
            <person name="Walker J.A."/>
            <person name="Konkel M.K."/>
            <person name="Harris R.S."/>
            <person name="Whittington C.M."/>
            <person name="Wong E.S."/>
            <person name="Gemmell N.J."/>
            <person name="Buschiazzo E."/>
            <person name="Vargas Jentzsch I.M."/>
            <person name="Merkel A."/>
            <person name="Schmitz J."/>
            <person name="Zemann A."/>
            <person name="Churakov G."/>
            <person name="Kriegs J.O."/>
            <person name="Brosius J."/>
            <person name="Murchison E.P."/>
            <person name="Sachidanandam R."/>
            <person name="Smith C."/>
            <person name="Hannon G.J."/>
            <person name="Tsend-Ayush E."/>
            <person name="McMillan D."/>
            <person name="Attenborough R."/>
            <person name="Rens W."/>
            <person name="Ferguson-Smith M."/>
            <person name="Lefevre C.M."/>
            <person name="Sharp J.A."/>
            <person name="Nicholas K.R."/>
            <person name="Ray D.A."/>
            <person name="Kube M."/>
            <person name="Reinhardt R."/>
            <person name="Pringle T.H."/>
            <person name="Taylor J."/>
            <person name="Jones R.C."/>
            <person name="Nixon B."/>
            <person name="Dacheux J.L."/>
            <person name="Niwa H."/>
            <person name="Sekita Y."/>
            <person name="Huang X."/>
            <person name="Stark A."/>
            <person name="Kheradpour P."/>
            <person name="Kellis M."/>
            <person name="Flicek P."/>
            <person name="Chen Y."/>
            <person name="Webber C."/>
            <person name="Hardison R."/>
            <person name="Nelson J."/>
            <person name="Hallsworth-Pepin K."/>
            <person name="Delehaunty K."/>
            <person name="Markovic C."/>
            <person name="Minx P."/>
            <person name="Feng Y."/>
            <person name="Kremitzki C."/>
            <person name="Mitreva M."/>
            <person name="Glasscock J."/>
            <person name="Wylie T."/>
            <person name="Wohldmann P."/>
            <person name="Thiru P."/>
            <person name="Nhan M.N."/>
            <person name="Pohl C.S."/>
            <person name="Smith S.M."/>
            <person name="Hou S."/>
            <person name="Nefedov M."/>
            <person name="de Jong P.J."/>
            <person name="Renfree M.B."/>
            <person name="Mardis E.R."/>
            <person name="Wilson R.K."/>
        </authorList>
    </citation>
    <scope>NUCLEOTIDE SEQUENCE [LARGE SCALE GENOMIC DNA]</scope>
    <source>
        <strain evidence="8 9">Glennie</strain>
    </source>
</reference>
<dbReference type="FunCoup" id="F7DT61">
    <property type="interactions" value="794"/>
</dbReference>
<feature type="compositionally biased region" description="Basic and acidic residues" evidence="7">
    <location>
        <begin position="23"/>
        <end position="36"/>
    </location>
</feature>
<dbReference type="GeneID" id="100074613"/>
<dbReference type="HOGENOM" id="CLU_092827_0_0_1"/>